<evidence type="ECO:0000256" key="1">
    <source>
        <dbReference type="SAM" id="Coils"/>
    </source>
</evidence>
<gene>
    <name evidence="4" type="ORF">CCAE0312_LOCUS6683</name>
</gene>
<dbReference type="GO" id="GO:0003723">
    <property type="term" value="F:RNA binding"/>
    <property type="evidence" value="ECO:0007669"/>
    <property type="project" value="TreeGrafter"/>
</dbReference>
<dbReference type="SUPFAM" id="SSF81698">
    <property type="entry name" value="FF domain"/>
    <property type="match status" value="1"/>
</dbReference>
<reference evidence="4" key="1">
    <citation type="submission" date="2021-01" db="EMBL/GenBank/DDBJ databases">
        <authorList>
            <person name="Corre E."/>
            <person name="Pelletier E."/>
            <person name="Niang G."/>
            <person name="Scheremetjew M."/>
            <person name="Finn R."/>
            <person name="Kale V."/>
            <person name="Holt S."/>
            <person name="Cochrane G."/>
            <person name="Meng A."/>
            <person name="Brown T."/>
            <person name="Cohen L."/>
        </authorList>
    </citation>
    <scope>NUCLEOTIDE SEQUENCE</scope>
    <source>
        <strain evidence="4">SAG 36.94</strain>
    </source>
</reference>
<feature type="domain" description="WW" evidence="3">
    <location>
        <begin position="182"/>
        <end position="215"/>
    </location>
</feature>
<evidence type="ECO:0000259" key="3">
    <source>
        <dbReference type="PROSITE" id="PS50020"/>
    </source>
</evidence>
<feature type="domain" description="WW" evidence="3">
    <location>
        <begin position="19"/>
        <end position="52"/>
    </location>
</feature>
<keyword evidence="1" id="KW-0175">Coiled coil</keyword>
<feature type="region of interest" description="Disordered" evidence="2">
    <location>
        <begin position="242"/>
        <end position="299"/>
    </location>
</feature>
<name>A0A7S1XEM8_9RHOD</name>
<dbReference type="Pfam" id="PF00397">
    <property type="entry name" value="WW"/>
    <property type="match status" value="4"/>
</dbReference>
<feature type="coiled-coil region" evidence="1">
    <location>
        <begin position="523"/>
        <end position="553"/>
    </location>
</feature>
<feature type="domain" description="WW" evidence="3">
    <location>
        <begin position="75"/>
        <end position="108"/>
    </location>
</feature>
<organism evidence="4">
    <name type="scientific">Compsopogon caeruleus</name>
    <dbReference type="NCBI Taxonomy" id="31354"/>
    <lineage>
        <taxon>Eukaryota</taxon>
        <taxon>Rhodophyta</taxon>
        <taxon>Compsopogonophyceae</taxon>
        <taxon>Compsopogonales</taxon>
        <taxon>Compsopogonaceae</taxon>
        <taxon>Compsopogon</taxon>
    </lineage>
</organism>
<dbReference type="GO" id="GO:0005685">
    <property type="term" value="C:U1 snRNP"/>
    <property type="evidence" value="ECO:0007669"/>
    <property type="project" value="TreeGrafter"/>
</dbReference>
<dbReference type="InterPro" id="IPR001202">
    <property type="entry name" value="WW_dom"/>
</dbReference>
<dbReference type="GO" id="GO:0071004">
    <property type="term" value="C:U2-type prespliceosome"/>
    <property type="evidence" value="ECO:0007669"/>
    <property type="project" value="TreeGrafter"/>
</dbReference>
<dbReference type="InterPro" id="IPR036020">
    <property type="entry name" value="WW_dom_sf"/>
</dbReference>
<dbReference type="PROSITE" id="PS01159">
    <property type="entry name" value="WW_DOMAIN_1"/>
    <property type="match status" value="4"/>
</dbReference>
<dbReference type="CDD" id="cd00201">
    <property type="entry name" value="WW"/>
    <property type="match status" value="4"/>
</dbReference>
<accession>A0A7S1XEM8</accession>
<feature type="coiled-coil region" evidence="1">
    <location>
        <begin position="663"/>
        <end position="690"/>
    </location>
</feature>
<dbReference type="PANTHER" id="PTHR11864">
    <property type="entry name" value="PRE-MRNA-PROCESSING PROTEIN PRP40"/>
    <property type="match status" value="1"/>
</dbReference>
<dbReference type="AlphaFoldDB" id="A0A7S1XEM8"/>
<dbReference type="PANTHER" id="PTHR11864:SF0">
    <property type="entry name" value="PRP40 PRE-MRNA PROCESSING FACTOR 40 HOMOLOG A (YEAST)"/>
    <property type="match status" value="1"/>
</dbReference>
<dbReference type="InterPro" id="IPR036517">
    <property type="entry name" value="FF_domain_sf"/>
</dbReference>
<dbReference type="SUPFAM" id="SSF51045">
    <property type="entry name" value="WW domain"/>
    <property type="match status" value="4"/>
</dbReference>
<evidence type="ECO:0000313" key="4">
    <source>
        <dbReference type="EMBL" id="CAD9234594.1"/>
    </source>
</evidence>
<dbReference type="SMART" id="SM00456">
    <property type="entry name" value="WW"/>
    <property type="match status" value="4"/>
</dbReference>
<dbReference type="Gene3D" id="1.10.10.440">
    <property type="entry name" value="FF domain"/>
    <property type="match status" value="1"/>
</dbReference>
<protein>
    <recommendedName>
        <fullName evidence="3">WW domain-containing protein</fullName>
    </recommendedName>
</protein>
<proteinExistence type="predicted"/>
<dbReference type="EMBL" id="HBGH01012036">
    <property type="protein sequence ID" value="CAD9234594.1"/>
    <property type="molecule type" value="Transcribed_RNA"/>
</dbReference>
<dbReference type="InterPro" id="IPR039726">
    <property type="entry name" value="Prp40-like"/>
</dbReference>
<dbReference type="GO" id="GO:0045292">
    <property type="term" value="P:mRNA cis splicing, via spliceosome"/>
    <property type="evidence" value="ECO:0007669"/>
    <property type="project" value="InterPro"/>
</dbReference>
<feature type="domain" description="WW" evidence="3">
    <location>
        <begin position="221"/>
        <end position="254"/>
    </location>
</feature>
<dbReference type="PROSITE" id="PS50020">
    <property type="entry name" value="WW_DOMAIN_2"/>
    <property type="match status" value="4"/>
</dbReference>
<sequence length="773" mass="89161">MEARGRGRSLTRPAWMKDDELGEDWCEAKAGDGRTYWYHRVTQQTTWERPSRKRAGEAIVGDEMVHATQGKRQRRLLDAGWREANTADGKVYYYNEVTKQTSWTMPGSPDARESGDAIEAGRFADAPETVDDGADVMKEAVQDMRLRYTPTPPNGSLVADDQGQAYRENGTSAAQASHEIENVLPTGWKQFVDGQGRKYYYHIDSGETQWDPPIAEVPQINSLPVGWEVATTSNGSKYYVHRESGQTSWNPPLDSSEAGQLNIAKQDPPTTGRDRRPKKPPKGNTISTRPRKPDGLPMGDREAEFHFLEEARKTKKFQQAIPKPLGDTLKAQLQFRSMLADFNVTSKHSWLDAIQICAHDSRYLGSVRTYGERKHAYQVYKAQLLKRERIDAILTHRRKIEEFYSMLDEYLKQEDDGARSLQDCREPAVRRIEADERYLSITEDMQRGDLLSFYFTTRQRARKEAKRRARQAKMEALRTKIEVLADEKVPRLKERISLRELADILKDESEFKALGSADSDVVLEQWQRDAERLAAEKLAREREERKAAEKEHRIRFRRGVESMLRERRIPLRSNWREAAGTVEAEDWARSDLIRSRYPEIFIDVVTEVEARCKGYRDRLRKVAKELKFEFRPESSVEEFLQLPDVRGKLGEALPEDWIPVVFLDTRDKTIERKEKEIQAVKKDFHELLERKEFGLDSKWKEVKVSWYFTSSMCCSEGGHSRPVMLLQLSRVLFMFLSGLSILILDTCIISSTPLPFYSKVPGYPGITDSLIVF</sequence>
<dbReference type="Gene3D" id="2.20.70.10">
    <property type="match status" value="4"/>
</dbReference>
<dbReference type="InterPro" id="IPR002713">
    <property type="entry name" value="FF_domain"/>
</dbReference>
<evidence type="ECO:0000256" key="2">
    <source>
        <dbReference type="SAM" id="MobiDB-lite"/>
    </source>
</evidence>
<dbReference type="Pfam" id="PF01846">
    <property type="entry name" value="FF"/>
    <property type="match status" value="1"/>
</dbReference>